<dbReference type="Pfam" id="PF02950">
    <property type="entry name" value="Conotoxin"/>
    <property type="match status" value="1"/>
</dbReference>
<dbReference type="GO" id="GO:0005576">
    <property type="term" value="C:extracellular region"/>
    <property type="evidence" value="ECO:0007669"/>
    <property type="project" value="UniProtKB-SubCell"/>
</dbReference>
<dbReference type="AlphaFoldDB" id="M9PNF7"/>
<dbReference type="GO" id="GO:0008200">
    <property type="term" value="F:ion channel inhibitor activity"/>
    <property type="evidence" value="ECO:0007669"/>
    <property type="project" value="InterPro"/>
</dbReference>
<name>M9PNF7_CONBE</name>
<proteinExistence type="evidence at transcript level"/>
<evidence type="ECO:0000313" key="4">
    <source>
        <dbReference type="EMBL" id="AGE10507.1"/>
    </source>
</evidence>
<evidence type="ECO:0000256" key="1">
    <source>
        <dbReference type="ARBA" id="ARBA00004613"/>
    </source>
</evidence>
<organism evidence="4">
    <name type="scientific">Conus betulinus</name>
    <name type="common">Beech cone</name>
    <dbReference type="NCBI Taxonomy" id="89764"/>
    <lineage>
        <taxon>Eukaryota</taxon>
        <taxon>Metazoa</taxon>
        <taxon>Spiralia</taxon>
        <taxon>Lophotrochozoa</taxon>
        <taxon>Mollusca</taxon>
        <taxon>Gastropoda</taxon>
        <taxon>Caenogastropoda</taxon>
        <taxon>Neogastropoda</taxon>
        <taxon>Conoidea</taxon>
        <taxon>Conidae</taxon>
        <taxon>Conus</taxon>
        <taxon>Dendroconus</taxon>
    </lineage>
</organism>
<keyword evidence="3" id="KW-0732">Signal</keyword>
<accession>M9PNF7</accession>
<evidence type="ECO:0000256" key="3">
    <source>
        <dbReference type="SAM" id="SignalP"/>
    </source>
</evidence>
<sequence>MSKLGVVLFLTACQLITPDSSRDKQEDPVVRSSDKVQRSKHRKLAKRCSEVGAACDTESNICCSGECFAVQGSTFGICE</sequence>
<keyword evidence="2" id="KW-0964">Secreted</keyword>
<feature type="signal peptide" evidence="3">
    <location>
        <begin position="1"/>
        <end position="18"/>
    </location>
</feature>
<feature type="chain" id="PRO_5004101930" evidence="3">
    <location>
        <begin position="19"/>
        <end position="79"/>
    </location>
</feature>
<comment type="subcellular location">
    <subcellularLocation>
        <location evidence="1">Secreted</location>
    </subcellularLocation>
</comment>
<reference evidence="4" key="1">
    <citation type="submission" date="2012-04" db="EMBL/GenBank/DDBJ databases">
        <authorList>
            <person name="Wu C."/>
            <person name="Liu Z."/>
            <person name="Dai Q."/>
        </authorList>
    </citation>
    <scope>NUCLEOTIDE SEQUENCE</scope>
</reference>
<protein>
    <submittedName>
        <fullName evidence="4">Conotoxin Bt6.2</fullName>
    </submittedName>
</protein>
<dbReference type="EMBL" id="JX000422">
    <property type="protein sequence ID" value="AGE10507.1"/>
    <property type="molecule type" value="mRNA"/>
</dbReference>
<dbReference type="InterPro" id="IPR004214">
    <property type="entry name" value="Conotoxin"/>
</dbReference>
<evidence type="ECO:0000256" key="2">
    <source>
        <dbReference type="ARBA" id="ARBA00022525"/>
    </source>
</evidence>